<gene>
    <name evidence="2" type="ORF">DFH08DRAFT_860605</name>
</gene>
<keyword evidence="3" id="KW-1185">Reference proteome</keyword>
<dbReference type="EMBL" id="JARIHO010000013">
    <property type="protein sequence ID" value="KAJ7351498.1"/>
    <property type="molecule type" value="Genomic_DNA"/>
</dbReference>
<evidence type="ECO:0000313" key="3">
    <source>
        <dbReference type="Proteomes" id="UP001218218"/>
    </source>
</evidence>
<dbReference type="Proteomes" id="UP001218218">
    <property type="component" value="Unassembled WGS sequence"/>
</dbReference>
<evidence type="ECO:0000313" key="2">
    <source>
        <dbReference type="EMBL" id="KAJ7351498.1"/>
    </source>
</evidence>
<dbReference type="AlphaFoldDB" id="A0AAD7ETU6"/>
<evidence type="ECO:0000256" key="1">
    <source>
        <dbReference type="SAM" id="MobiDB-lite"/>
    </source>
</evidence>
<proteinExistence type="predicted"/>
<reference evidence="2" key="1">
    <citation type="submission" date="2023-03" db="EMBL/GenBank/DDBJ databases">
        <title>Massive genome expansion in bonnet fungi (Mycena s.s.) driven by repeated elements and novel gene families across ecological guilds.</title>
        <authorList>
            <consortium name="Lawrence Berkeley National Laboratory"/>
            <person name="Harder C.B."/>
            <person name="Miyauchi S."/>
            <person name="Viragh M."/>
            <person name="Kuo A."/>
            <person name="Thoen E."/>
            <person name="Andreopoulos B."/>
            <person name="Lu D."/>
            <person name="Skrede I."/>
            <person name="Drula E."/>
            <person name="Henrissat B."/>
            <person name="Morin E."/>
            <person name="Kohler A."/>
            <person name="Barry K."/>
            <person name="LaButti K."/>
            <person name="Morin E."/>
            <person name="Salamov A."/>
            <person name="Lipzen A."/>
            <person name="Mereny Z."/>
            <person name="Hegedus B."/>
            <person name="Baldrian P."/>
            <person name="Stursova M."/>
            <person name="Weitz H."/>
            <person name="Taylor A."/>
            <person name="Grigoriev I.V."/>
            <person name="Nagy L.G."/>
            <person name="Martin F."/>
            <person name="Kauserud H."/>
        </authorList>
    </citation>
    <scope>NUCLEOTIDE SEQUENCE</scope>
    <source>
        <strain evidence="2">CBHHK002</strain>
    </source>
</reference>
<protein>
    <submittedName>
        <fullName evidence="2">Uncharacterized protein</fullName>
    </submittedName>
</protein>
<sequence>MSCRGARMMQDGETHGLRASIFLSTVHLKTSRSSREGAARARGRGRAAAAPREDDAEGETRYCVRIQPLVLSGSISLSRDDWQNLRRDKHYGTTTIPDLYPNTPLPHHCAAFPFRCGCAASTHILDLPLLRLPAPYLHTRSLPPTVSAAWAPAIPRMVIAFRIQNMDEAQMDREMWDGSVCVQALARRDGRSRKKIGVGRGAVEAGGTLRCRAA</sequence>
<name>A0AAD7ETU6_9AGAR</name>
<comment type="caution">
    <text evidence="2">The sequence shown here is derived from an EMBL/GenBank/DDBJ whole genome shotgun (WGS) entry which is preliminary data.</text>
</comment>
<accession>A0AAD7ETU6</accession>
<organism evidence="2 3">
    <name type="scientific">Mycena albidolilacea</name>
    <dbReference type="NCBI Taxonomy" id="1033008"/>
    <lineage>
        <taxon>Eukaryota</taxon>
        <taxon>Fungi</taxon>
        <taxon>Dikarya</taxon>
        <taxon>Basidiomycota</taxon>
        <taxon>Agaricomycotina</taxon>
        <taxon>Agaricomycetes</taxon>
        <taxon>Agaricomycetidae</taxon>
        <taxon>Agaricales</taxon>
        <taxon>Marasmiineae</taxon>
        <taxon>Mycenaceae</taxon>
        <taxon>Mycena</taxon>
    </lineage>
</organism>
<feature type="region of interest" description="Disordered" evidence="1">
    <location>
        <begin position="33"/>
        <end position="54"/>
    </location>
</feature>